<organism evidence="2 3">
    <name type="scientific">Amycolatopsis coloradensis</name>
    <dbReference type="NCBI Taxonomy" id="76021"/>
    <lineage>
        <taxon>Bacteria</taxon>
        <taxon>Bacillati</taxon>
        <taxon>Actinomycetota</taxon>
        <taxon>Actinomycetes</taxon>
        <taxon>Pseudonocardiales</taxon>
        <taxon>Pseudonocardiaceae</taxon>
        <taxon>Amycolatopsis</taxon>
    </lineage>
</organism>
<keyword evidence="1" id="KW-0472">Membrane</keyword>
<dbReference type="Proteomes" id="UP000187486">
    <property type="component" value="Unassembled WGS sequence"/>
</dbReference>
<name>A0A1R0KVN7_9PSEU</name>
<keyword evidence="1" id="KW-0812">Transmembrane</keyword>
<accession>A0A1R0KVN7</accession>
<feature type="transmembrane region" description="Helical" evidence="1">
    <location>
        <begin position="78"/>
        <end position="96"/>
    </location>
</feature>
<keyword evidence="3" id="KW-1185">Reference proteome</keyword>
<dbReference type="EMBL" id="MQUQ01000005">
    <property type="protein sequence ID" value="OLZ53085.1"/>
    <property type="molecule type" value="Genomic_DNA"/>
</dbReference>
<dbReference type="OrthoDB" id="8440251at2"/>
<feature type="transmembrane region" description="Helical" evidence="1">
    <location>
        <begin position="35"/>
        <end position="58"/>
    </location>
</feature>
<evidence type="ECO:0000313" key="2">
    <source>
        <dbReference type="EMBL" id="OLZ53085.1"/>
    </source>
</evidence>
<reference evidence="2 3" key="1">
    <citation type="submission" date="2016-01" db="EMBL/GenBank/DDBJ databases">
        <title>Amycolatopsis coloradensis genome sequencing and assembly.</title>
        <authorList>
            <person name="Mayilraj S."/>
        </authorList>
    </citation>
    <scope>NUCLEOTIDE SEQUENCE [LARGE SCALE GENOMIC DNA]</scope>
    <source>
        <strain evidence="2 3">DSM 44225</strain>
    </source>
</reference>
<evidence type="ECO:0000256" key="1">
    <source>
        <dbReference type="SAM" id="Phobius"/>
    </source>
</evidence>
<keyword evidence="1" id="KW-1133">Transmembrane helix</keyword>
<protein>
    <submittedName>
        <fullName evidence="2">Uncharacterized protein</fullName>
    </submittedName>
</protein>
<dbReference type="AlphaFoldDB" id="A0A1R0KVN7"/>
<dbReference type="RefSeq" id="WP_076158300.1">
    <property type="nucleotide sequence ID" value="NZ_JBEZVB010000012.1"/>
</dbReference>
<sequence length="123" mass="12840">MKVTTDDTRPVAATISSAPSPVATSVTLLPELTRVAMWVTAVVIAVSTAGAVVTLWWPATAGFTGADLVKARLDALKIGLSIGVGSGGVVALYLAWRRQHSTEADLDNRERTLAHQQAVATTT</sequence>
<proteinExistence type="predicted"/>
<gene>
    <name evidence="2" type="ORF">BS329_09625</name>
</gene>
<comment type="caution">
    <text evidence="2">The sequence shown here is derived from an EMBL/GenBank/DDBJ whole genome shotgun (WGS) entry which is preliminary data.</text>
</comment>
<evidence type="ECO:0000313" key="3">
    <source>
        <dbReference type="Proteomes" id="UP000187486"/>
    </source>
</evidence>